<reference evidence="1 2" key="1">
    <citation type="submission" date="2024-09" db="EMBL/GenBank/DDBJ databases">
        <authorList>
            <person name="Sun Q."/>
            <person name="Mori K."/>
        </authorList>
    </citation>
    <scope>NUCLEOTIDE SEQUENCE [LARGE SCALE GENOMIC DNA]</scope>
    <source>
        <strain evidence="1 2">JCM 15389</strain>
    </source>
</reference>
<dbReference type="PANTHER" id="PTHR37163:SF1">
    <property type="entry name" value="DUF501 DOMAIN-CONTAINING PROTEIN"/>
    <property type="match status" value="1"/>
</dbReference>
<dbReference type="InterPro" id="IPR007511">
    <property type="entry name" value="DUF501"/>
</dbReference>
<dbReference type="EMBL" id="JBHLYQ010000003">
    <property type="protein sequence ID" value="MFC0080717.1"/>
    <property type="molecule type" value="Genomic_DNA"/>
</dbReference>
<evidence type="ECO:0000313" key="2">
    <source>
        <dbReference type="Proteomes" id="UP001589788"/>
    </source>
</evidence>
<protein>
    <submittedName>
        <fullName evidence="1">DUF501 domain-containing protein</fullName>
    </submittedName>
</protein>
<name>A0ABV6C193_9ACTN</name>
<dbReference type="Proteomes" id="UP001589788">
    <property type="component" value="Unassembled WGS sequence"/>
</dbReference>
<keyword evidence="2" id="KW-1185">Reference proteome</keyword>
<dbReference type="PANTHER" id="PTHR37163">
    <property type="entry name" value="CONSERVED PROTEIN"/>
    <property type="match status" value="1"/>
</dbReference>
<accession>A0ABV6C193</accession>
<comment type="caution">
    <text evidence="1">The sequence shown here is derived from an EMBL/GenBank/DDBJ whole genome shotgun (WGS) entry which is preliminary data.</text>
</comment>
<gene>
    <name evidence="1" type="ORF">ACFFRE_00915</name>
</gene>
<dbReference type="Pfam" id="PF04417">
    <property type="entry name" value="DUF501"/>
    <property type="match status" value="1"/>
</dbReference>
<proteinExistence type="predicted"/>
<sequence>MSGVAGLLGDERAGVAALLGRPPAGACRVVLRDGDGRPVVLENAPWLDDGTPMPTRYWLVDPELRRAVGRVEAIGGVRRAEAAVPSAALAEAHARYAAERDQVARTMVERLGGQAPGPWPRGGVGGTRRGVKCLHAHLAWWLVGGQDPVGAWTAAQLGLGETGPRARSREAQAGG</sequence>
<evidence type="ECO:0000313" key="1">
    <source>
        <dbReference type="EMBL" id="MFC0080717.1"/>
    </source>
</evidence>
<dbReference type="RefSeq" id="WP_377787203.1">
    <property type="nucleotide sequence ID" value="NZ_JBHLYQ010000003.1"/>
</dbReference>
<organism evidence="1 2">
    <name type="scientific">Aciditerrimonas ferrireducens</name>
    <dbReference type="NCBI Taxonomy" id="667306"/>
    <lineage>
        <taxon>Bacteria</taxon>
        <taxon>Bacillati</taxon>
        <taxon>Actinomycetota</taxon>
        <taxon>Acidimicrobiia</taxon>
        <taxon>Acidimicrobiales</taxon>
        <taxon>Acidimicrobiaceae</taxon>
        <taxon>Aciditerrimonas</taxon>
    </lineage>
</organism>